<dbReference type="InterPro" id="IPR027417">
    <property type="entry name" value="P-loop_NTPase"/>
</dbReference>
<dbReference type="AlphaFoldDB" id="A0A849KHV2"/>
<dbReference type="Gene3D" id="3.40.50.300">
    <property type="entry name" value="P-loop containing nucleotide triphosphate hydrolases"/>
    <property type="match status" value="1"/>
</dbReference>
<feature type="domain" description="HPr kinase/phosphorylase C-terminal" evidence="1">
    <location>
        <begin position="8"/>
        <end position="90"/>
    </location>
</feature>
<dbReference type="GO" id="GO:0005524">
    <property type="term" value="F:ATP binding"/>
    <property type="evidence" value="ECO:0007669"/>
    <property type="project" value="InterPro"/>
</dbReference>
<dbReference type="GO" id="GO:0006109">
    <property type="term" value="P:regulation of carbohydrate metabolic process"/>
    <property type="evidence" value="ECO:0007669"/>
    <property type="project" value="InterPro"/>
</dbReference>
<dbReference type="GO" id="GO:0000155">
    <property type="term" value="F:phosphorelay sensor kinase activity"/>
    <property type="evidence" value="ECO:0007669"/>
    <property type="project" value="InterPro"/>
</dbReference>
<dbReference type="EMBL" id="JABFCY010000001">
    <property type="protein sequence ID" value="NNU59227.1"/>
    <property type="molecule type" value="Genomic_DNA"/>
</dbReference>
<dbReference type="Proteomes" id="UP000574931">
    <property type="component" value="Unassembled WGS sequence"/>
</dbReference>
<dbReference type="SUPFAM" id="SSF53795">
    <property type="entry name" value="PEP carboxykinase-like"/>
    <property type="match status" value="1"/>
</dbReference>
<evidence type="ECO:0000313" key="3">
    <source>
        <dbReference type="Proteomes" id="UP000574931"/>
    </source>
</evidence>
<gene>
    <name evidence="2" type="ORF">HKX02_03005</name>
</gene>
<dbReference type="RefSeq" id="WP_121536918.1">
    <property type="nucleotide sequence ID" value="NZ_JABFCY010000001.1"/>
</dbReference>
<evidence type="ECO:0000313" key="2">
    <source>
        <dbReference type="EMBL" id="NNU59227.1"/>
    </source>
</evidence>
<keyword evidence="2" id="KW-0418">Kinase</keyword>
<keyword evidence="2" id="KW-0808">Transferase</keyword>
<accession>A0A849KHV2</accession>
<keyword evidence="3" id="KW-1185">Reference proteome</keyword>
<proteinExistence type="predicted"/>
<dbReference type="InterPro" id="IPR011104">
    <property type="entry name" value="Hpr_kin/Pase_C"/>
</dbReference>
<name>A0A849KHV2_9HYPH</name>
<evidence type="ECO:0000259" key="1">
    <source>
        <dbReference type="Pfam" id="PF07475"/>
    </source>
</evidence>
<sequence length="160" mass="17178">MTPEEAKSGLHATTVQLRGKGVMIMGRSGAGKTELALTLVERASLRSEQAALVSDDRTMLRAEDNRLIASAPVALAGGVEIRGAGLFRVPFVASATLDLVILLVAREEAERYPGGGIWSFEGIELPRLLLPSLSSNGDSNALSRAIEATLFYERWSPENR</sequence>
<protein>
    <submittedName>
        <fullName evidence="2">HPr kinase/phosphorylase</fullName>
    </submittedName>
</protein>
<dbReference type="Pfam" id="PF07475">
    <property type="entry name" value="Hpr_kinase_C"/>
    <property type="match status" value="1"/>
</dbReference>
<organism evidence="2 3">
    <name type="scientific">Ochrobactrum soli</name>
    <dbReference type="NCBI Taxonomy" id="2448455"/>
    <lineage>
        <taxon>Bacteria</taxon>
        <taxon>Pseudomonadati</taxon>
        <taxon>Pseudomonadota</taxon>
        <taxon>Alphaproteobacteria</taxon>
        <taxon>Hyphomicrobiales</taxon>
        <taxon>Brucellaceae</taxon>
        <taxon>Brucella/Ochrobactrum group</taxon>
        <taxon>Ochrobactrum</taxon>
    </lineage>
</organism>
<reference evidence="2 3" key="1">
    <citation type="submission" date="2020-05" db="EMBL/GenBank/DDBJ databases">
        <title>Draft Genome Sequence of Ochrobactrum soli Isolated from Stable Fly Gut.</title>
        <authorList>
            <person name="Pileggi M.T."/>
            <person name="Vazhakkala L.J."/>
            <person name="Wong C.N."/>
        </authorList>
    </citation>
    <scope>NUCLEOTIDE SEQUENCE [LARGE SCALE GENOMIC DNA]</scope>
    <source>
        <strain evidence="2 3">MTP-C0764</strain>
    </source>
</reference>
<dbReference type="CDD" id="cd01918">
    <property type="entry name" value="HprK_C"/>
    <property type="match status" value="1"/>
</dbReference>
<comment type="caution">
    <text evidence="2">The sequence shown here is derived from an EMBL/GenBank/DDBJ whole genome shotgun (WGS) entry which is preliminary data.</text>
</comment>